<feature type="transmembrane region" description="Helical" evidence="10">
    <location>
        <begin position="271"/>
        <end position="296"/>
    </location>
</feature>
<comment type="similarity">
    <text evidence="2">Belongs to the multi antimicrobial extrusion (MATE) (TC 2.A.66.1) family. MepA subfamily.</text>
</comment>
<feature type="transmembrane region" description="Helical" evidence="10">
    <location>
        <begin position="235"/>
        <end position="259"/>
    </location>
</feature>
<evidence type="ECO:0000256" key="1">
    <source>
        <dbReference type="ARBA" id="ARBA00004651"/>
    </source>
</evidence>
<dbReference type="GO" id="GO:0046677">
    <property type="term" value="P:response to antibiotic"/>
    <property type="evidence" value="ECO:0007669"/>
    <property type="project" value="UniProtKB-KW"/>
</dbReference>
<keyword evidence="6 10" id="KW-0812">Transmembrane</keyword>
<feature type="transmembrane region" description="Helical" evidence="10">
    <location>
        <begin position="93"/>
        <end position="116"/>
    </location>
</feature>
<evidence type="ECO:0000256" key="4">
    <source>
        <dbReference type="ARBA" id="ARBA00022448"/>
    </source>
</evidence>
<name>A0A9W6GIX8_9FUSO</name>
<gene>
    <name evidence="11" type="ORF">PM10SUCC1_02160</name>
</gene>
<evidence type="ECO:0000256" key="6">
    <source>
        <dbReference type="ARBA" id="ARBA00022692"/>
    </source>
</evidence>
<dbReference type="InterPro" id="IPR045070">
    <property type="entry name" value="MATE_MepA-like"/>
</dbReference>
<feature type="transmembrane region" description="Helical" evidence="10">
    <location>
        <begin position="317"/>
        <end position="343"/>
    </location>
</feature>
<dbReference type="InterPro" id="IPR048279">
    <property type="entry name" value="MdtK-like"/>
</dbReference>
<keyword evidence="12" id="KW-1185">Reference proteome</keyword>
<feature type="transmembrane region" description="Helical" evidence="10">
    <location>
        <begin position="419"/>
        <end position="437"/>
    </location>
</feature>
<dbReference type="CDD" id="cd13143">
    <property type="entry name" value="MATE_MepA_like"/>
    <property type="match status" value="1"/>
</dbReference>
<dbReference type="AlphaFoldDB" id="A0A9W6GIX8"/>
<dbReference type="InterPro" id="IPR051327">
    <property type="entry name" value="MATE_MepA_subfamily"/>
</dbReference>
<keyword evidence="9" id="KW-0046">Antibiotic resistance</keyword>
<proteinExistence type="inferred from homology"/>
<dbReference type="NCBIfam" id="TIGR00797">
    <property type="entry name" value="matE"/>
    <property type="match status" value="1"/>
</dbReference>
<keyword evidence="8 10" id="KW-0472">Membrane</keyword>
<dbReference type="EMBL" id="BSDY01000001">
    <property type="protein sequence ID" value="GLI54701.1"/>
    <property type="molecule type" value="Genomic_DNA"/>
</dbReference>
<evidence type="ECO:0000256" key="9">
    <source>
        <dbReference type="ARBA" id="ARBA00023251"/>
    </source>
</evidence>
<feature type="transmembrane region" description="Helical" evidence="10">
    <location>
        <begin position="15"/>
        <end position="36"/>
    </location>
</feature>
<feature type="transmembrane region" description="Helical" evidence="10">
    <location>
        <begin position="136"/>
        <end position="156"/>
    </location>
</feature>
<dbReference type="PANTHER" id="PTHR43823:SF3">
    <property type="entry name" value="MULTIDRUG EXPORT PROTEIN MEPA"/>
    <property type="match status" value="1"/>
</dbReference>
<reference evidence="11" key="1">
    <citation type="submission" date="2022-12" db="EMBL/GenBank/DDBJ databases">
        <title>Reference genome sequencing for broad-spectrum identification of bacterial and archaeal isolates by mass spectrometry.</title>
        <authorList>
            <person name="Sekiguchi Y."/>
            <person name="Tourlousse D.M."/>
        </authorList>
    </citation>
    <scope>NUCLEOTIDE SEQUENCE</scope>
    <source>
        <strain evidence="11">10succ1</strain>
    </source>
</reference>
<evidence type="ECO:0000256" key="2">
    <source>
        <dbReference type="ARBA" id="ARBA00008417"/>
    </source>
</evidence>
<feature type="transmembrane region" description="Helical" evidence="10">
    <location>
        <begin position="168"/>
        <end position="188"/>
    </location>
</feature>
<comment type="caution">
    <text evidence="11">The sequence shown here is derived from an EMBL/GenBank/DDBJ whole genome shotgun (WGS) entry which is preliminary data.</text>
</comment>
<dbReference type="Pfam" id="PF01554">
    <property type="entry name" value="MatE"/>
    <property type="match status" value="2"/>
</dbReference>
<dbReference type="GO" id="GO:0042910">
    <property type="term" value="F:xenobiotic transmembrane transporter activity"/>
    <property type="evidence" value="ECO:0007669"/>
    <property type="project" value="InterPro"/>
</dbReference>
<dbReference type="RefSeq" id="WP_281832600.1">
    <property type="nucleotide sequence ID" value="NZ_BSDY01000001.1"/>
</dbReference>
<feature type="transmembrane region" description="Helical" evidence="10">
    <location>
        <begin position="194"/>
        <end position="214"/>
    </location>
</feature>
<keyword evidence="4" id="KW-0813">Transport</keyword>
<dbReference type="InterPro" id="IPR002528">
    <property type="entry name" value="MATE_fam"/>
</dbReference>
<dbReference type="PIRSF" id="PIRSF006603">
    <property type="entry name" value="DinF"/>
    <property type="match status" value="1"/>
</dbReference>
<evidence type="ECO:0000313" key="12">
    <source>
        <dbReference type="Proteomes" id="UP001144471"/>
    </source>
</evidence>
<organism evidence="11 12">
    <name type="scientific">Propionigenium maris DSM 9537</name>
    <dbReference type="NCBI Taxonomy" id="1123000"/>
    <lineage>
        <taxon>Bacteria</taxon>
        <taxon>Fusobacteriati</taxon>
        <taxon>Fusobacteriota</taxon>
        <taxon>Fusobacteriia</taxon>
        <taxon>Fusobacteriales</taxon>
        <taxon>Fusobacteriaceae</taxon>
        <taxon>Propionigenium</taxon>
    </lineage>
</organism>
<dbReference type="GO" id="GO:0015297">
    <property type="term" value="F:antiporter activity"/>
    <property type="evidence" value="ECO:0007669"/>
    <property type="project" value="InterPro"/>
</dbReference>
<evidence type="ECO:0000313" key="11">
    <source>
        <dbReference type="EMBL" id="GLI54701.1"/>
    </source>
</evidence>
<evidence type="ECO:0000256" key="8">
    <source>
        <dbReference type="ARBA" id="ARBA00023136"/>
    </source>
</evidence>
<protein>
    <recommendedName>
        <fullName evidence="3">Multidrug export protein MepA</fullName>
    </recommendedName>
</protein>
<evidence type="ECO:0000256" key="7">
    <source>
        <dbReference type="ARBA" id="ARBA00022989"/>
    </source>
</evidence>
<sequence length="453" mass="49805">MGALKRLESERISRLLWEFSIPAIIGSLVFALYNIVDRMFIGKGIGAYAMTGLSITFPIFTLYIAIGMLIGQGGGSIVSIRLGEGRRNMAERALGNTVTLFTISSILLMILGRIFLDDLLILFGATENTLTYARDYMSVINSLVFFNFMAMGMNNLIRSEGNSKIAMVYMVSGALINIVLDPILIFSLDIGIRGAALATAFANVVTALAILYHFTRSRRSHIKLRAKNLILDRKTVREIVAIGVSPFSLQVTTSLAAVMCNKTLLTYGGDMAVGAMGIINSIYMFLSMTISGIRAGSQPIIGYNYGAKRYDRVTETLKLSICGAVALGVLLTLGVFINAEFFINLFNDGNREILDIGSRGIKIYLALASLNAFYIIGANYFQSIEEAMKSVVLNLLRQVGIFIPLLLILPRYFGIDGVWYIFPVSDLFIFLVTGYFLRTHLKEIGGRKVLPVT</sequence>
<feature type="transmembrane region" description="Helical" evidence="10">
    <location>
        <begin position="363"/>
        <end position="381"/>
    </location>
</feature>
<dbReference type="PANTHER" id="PTHR43823">
    <property type="entry name" value="SPORULATION PROTEIN YKVU"/>
    <property type="match status" value="1"/>
</dbReference>
<evidence type="ECO:0000256" key="3">
    <source>
        <dbReference type="ARBA" id="ARBA00022106"/>
    </source>
</evidence>
<feature type="transmembrane region" description="Helical" evidence="10">
    <location>
        <begin position="48"/>
        <end position="72"/>
    </location>
</feature>
<evidence type="ECO:0000256" key="10">
    <source>
        <dbReference type="SAM" id="Phobius"/>
    </source>
</evidence>
<keyword evidence="7 10" id="KW-1133">Transmembrane helix</keyword>
<evidence type="ECO:0000256" key="5">
    <source>
        <dbReference type="ARBA" id="ARBA00022475"/>
    </source>
</evidence>
<comment type="subcellular location">
    <subcellularLocation>
        <location evidence="1">Cell membrane</location>
        <topology evidence="1">Multi-pass membrane protein</topology>
    </subcellularLocation>
</comment>
<feature type="transmembrane region" description="Helical" evidence="10">
    <location>
        <begin position="393"/>
        <end position="413"/>
    </location>
</feature>
<keyword evidence="5" id="KW-1003">Cell membrane</keyword>
<dbReference type="GO" id="GO:0005886">
    <property type="term" value="C:plasma membrane"/>
    <property type="evidence" value="ECO:0007669"/>
    <property type="project" value="UniProtKB-SubCell"/>
</dbReference>
<dbReference type="Proteomes" id="UP001144471">
    <property type="component" value="Unassembled WGS sequence"/>
</dbReference>
<accession>A0A9W6GIX8</accession>